<dbReference type="InterPro" id="IPR015216">
    <property type="entry name" value="SANTA"/>
</dbReference>
<feature type="domain" description="SANTA" evidence="2">
    <location>
        <begin position="90"/>
        <end position="168"/>
    </location>
</feature>
<evidence type="ECO:0000256" key="1">
    <source>
        <dbReference type="SAM" id="MobiDB-lite"/>
    </source>
</evidence>
<keyword evidence="4" id="KW-1185">Reference proteome</keyword>
<dbReference type="InterPro" id="IPR039110">
    <property type="entry name" value="KNL2-like"/>
</dbReference>
<dbReference type="EMBL" id="JAINUG010000424">
    <property type="protein sequence ID" value="KAJ8371931.1"/>
    <property type="molecule type" value="Genomic_DNA"/>
</dbReference>
<feature type="compositionally biased region" description="Basic residues" evidence="1">
    <location>
        <begin position="444"/>
        <end position="456"/>
    </location>
</feature>
<dbReference type="Proteomes" id="UP001221898">
    <property type="component" value="Unassembled WGS sequence"/>
</dbReference>
<feature type="compositionally biased region" description="Polar residues" evidence="1">
    <location>
        <begin position="308"/>
        <end position="317"/>
    </location>
</feature>
<evidence type="ECO:0000259" key="2">
    <source>
        <dbReference type="Pfam" id="PF09133"/>
    </source>
</evidence>
<protein>
    <recommendedName>
        <fullName evidence="2">SANTA domain-containing protein</fullName>
    </recommendedName>
</protein>
<feature type="compositionally biased region" description="Basic and acidic residues" evidence="1">
    <location>
        <begin position="411"/>
        <end position="443"/>
    </location>
</feature>
<dbReference type="PANTHER" id="PTHR16124">
    <property type="entry name" value="MIS18-BINDING PROTEIN 1"/>
    <property type="match status" value="1"/>
</dbReference>
<reference evidence="3" key="1">
    <citation type="journal article" date="2023" name="Science">
        <title>Genome structures resolve the early diversification of teleost fishes.</title>
        <authorList>
            <person name="Parey E."/>
            <person name="Louis A."/>
            <person name="Montfort J."/>
            <person name="Bouchez O."/>
            <person name="Roques C."/>
            <person name="Iampietro C."/>
            <person name="Lluch J."/>
            <person name="Castinel A."/>
            <person name="Donnadieu C."/>
            <person name="Desvignes T."/>
            <person name="Floi Bucao C."/>
            <person name="Jouanno E."/>
            <person name="Wen M."/>
            <person name="Mejri S."/>
            <person name="Dirks R."/>
            <person name="Jansen H."/>
            <person name="Henkel C."/>
            <person name="Chen W.J."/>
            <person name="Zahm M."/>
            <person name="Cabau C."/>
            <person name="Klopp C."/>
            <person name="Thompson A.W."/>
            <person name="Robinson-Rechavi M."/>
            <person name="Braasch I."/>
            <person name="Lecointre G."/>
            <person name="Bobe J."/>
            <person name="Postlethwait J.H."/>
            <person name="Berthelot C."/>
            <person name="Roest Crollius H."/>
            <person name="Guiguen Y."/>
        </authorList>
    </citation>
    <scope>NUCLEOTIDE SEQUENCE</scope>
    <source>
        <strain evidence="3">NC1722</strain>
    </source>
</reference>
<evidence type="ECO:0000313" key="3">
    <source>
        <dbReference type="EMBL" id="KAJ8371931.1"/>
    </source>
</evidence>
<dbReference type="Pfam" id="PF09133">
    <property type="entry name" value="SANTA"/>
    <property type="match status" value="1"/>
</dbReference>
<feature type="region of interest" description="Disordered" evidence="1">
    <location>
        <begin position="367"/>
        <end position="600"/>
    </location>
</feature>
<feature type="compositionally biased region" description="Basic and acidic residues" evidence="1">
    <location>
        <begin position="530"/>
        <end position="551"/>
    </location>
</feature>
<dbReference type="AlphaFoldDB" id="A0AAD7R8L0"/>
<organism evidence="3 4">
    <name type="scientific">Aldrovandia affinis</name>
    <dbReference type="NCBI Taxonomy" id="143900"/>
    <lineage>
        <taxon>Eukaryota</taxon>
        <taxon>Metazoa</taxon>
        <taxon>Chordata</taxon>
        <taxon>Craniata</taxon>
        <taxon>Vertebrata</taxon>
        <taxon>Euteleostomi</taxon>
        <taxon>Actinopterygii</taxon>
        <taxon>Neopterygii</taxon>
        <taxon>Teleostei</taxon>
        <taxon>Notacanthiformes</taxon>
        <taxon>Halosauridae</taxon>
        <taxon>Aldrovandia</taxon>
    </lineage>
</organism>
<dbReference type="GO" id="GO:0000775">
    <property type="term" value="C:chromosome, centromeric region"/>
    <property type="evidence" value="ECO:0007669"/>
    <property type="project" value="TreeGrafter"/>
</dbReference>
<name>A0AAD7R8L0_9TELE</name>
<proteinExistence type="predicted"/>
<dbReference type="PANTHER" id="PTHR16124:SF3">
    <property type="entry name" value="MIS18-BINDING PROTEIN 1"/>
    <property type="match status" value="1"/>
</dbReference>
<gene>
    <name evidence="3" type="ORF">AAFF_G00298830</name>
</gene>
<sequence length="600" mass="64979">MKAGVELQRLSHVTITADMGHRVHGDRSCNKEVVAMSGEEGDDELSRDVDSTVGVSSTVGMSSSVGVAPTGLSAGSLSSSLEERRDLPRDWRLKTLNSMLFMDGVCTDDKIPWHSNLIVKRIESHVLQTISGSIYILVGKMASDHASSLPGWFLKKFLFGFPEKWKDYLGTYLSKLKSSDSGMKGCGKQGAEPTPSQKPKRRCASAMEPSSRPLKTPPGPATRVQPNSAKVSRSGRLIKAPPEYWRGGQVVLDADMNVTIHEDYLSTPSTSPKSKMASSGLSHKTKKMDLKGSSASHQAHSRRAKANTPLSDSSSRATSREQRPVGRASSSRGPPRPAPNQRYAVSLTPMGTSAALHQWCSQNNLVYRSEPEEHSERGEGEGEAQREREDPAVQSRLKDPRLTDEGPSESSGREEVVAPWRKPETSGQDPDRREPPGSSETERAKRRGTPKPRRAGTNRTSRAAPAGRAHGTESEETDGVSDPPRVLRSSSRSKRAVEAVSARVTRGERGPESESGVNQSAPSHLHRGGHREPGASAEPREERQDKPETAGHGRAPGGVSPESDDSMSFLDPLRLFSLSQTGGRRQGRSAESWAASDGDR</sequence>
<feature type="compositionally biased region" description="Polar residues" evidence="1">
    <location>
        <begin position="266"/>
        <end position="282"/>
    </location>
</feature>
<evidence type="ECO:0000313" key="4">
    <source>
        <dbReference type="Proteomes" id="UP001221898"/>
    </source>
</evidence>
<feature type="region of interest" description="Disordered" evidence="1">
    <location>
        <begin position="178"/>
        <end position="235"/>
    </location>
</feature>
<comment type="caution">
    <text evidence="3">The sequence shown here is derived from an EMBL/GenBank/DDBJ whole genome shotgun (WGS) entry which is preliminary data.</text>
</comment>
<feature type="compositionally biased region" description="Basic and acidic residues" evidence="1">
    <location>
        <begin position="369"/>
        <end position="404"/>
    </location>
</feature>
<feature type="region of interest" description="Disordered" evidence="1">
    <location>
        <begin position="264"/>
        <end position="343"/>
    </location>
</feature>
<accession>A0AAD7R8L0</accession>